<sequence length="526" mass="60282">MVRTDSDGVKCEYPSQGTWTFGDIVLSSEFCSGNIGHVEAVDDEQTCFELRTSPDCAGQPFETNYRTWFYFSVSGAKKDQTLTFTVMNMNPQTKMFNQGMKPVYRLGSSAWDKWERIKDEVTYSCGEGRQFQIRFKFRFSSDSTVFFAFSYPYSFEDVKRKLDAIQDAVASKLGAKTSESAIYLERETLTYSLEGRRMEVLTITDYFGASSEREEEIENLFPEGKQRPLVFPEKKYFVLSARVHPGESPAQWMWDGAIDFLVNKEDPRAKALRRAFVFKVVPIINPDGVARGHYRADTQGLNLNRFYDAPDRTRHPTVWAIKELVVWLKGRTNLKFFVDLHAHATKRGCFCYANALPTYQEMIDNMMYARMIAINSAHFDFGSCVFSEKAMESKDRNGQSKEGSSRVGIYRATGLVHSMTPPAATQDPRASPGETWRGPLPKFNTSIFRDVGKALMVAALDMEELNPWSRVPNSHSKSMAETREWLGKGGRTLQEVSTRNNERTRRGRRWPWRRQKSHEAPVPVRM</sequence>
<evidence type="ECO:0000256" key="8">
    <source>
        <dbReference type="ARBA" id="ARBA00022723"/>
    </source>
</evidence>
<gene>
    <name evidence="24" type="ORF">GUITHDRAFT_159045</name>
</gene>
<evidence type="ECO:0000256" key="19">
    <source>
        <dbReference type="ARBA" id="ARBA00032928"/>
    </source>
</evidence>
<evidence type="ECO:0000256" key="22">
    <source>
        <dbReference type="SAM" id="MobiDB-lite"/>
    </source>
</evidence>
<comment type="catalytic activity">
    <reaction evidence="15">
        <text>C-terminal L-alpha-aminoacyl-L-glutamyl-L-glutamyl-[tubulin] + H2O = C-terminal L-alpha-aminoacyl-L-glutamyl-[tubulin] + L-glutamate</text>
        <dbReference type="Rhea" id="RHEA:63792"/>
        <dbReference type="Rhea" id="RHEA-COMP:16435"/>
        <dbReference type="Rhea" id="RHEA-COMP:16436"/>
        <dbReference type="ChEBI" id="CHEBI:15377"/>
        <dbReference type="ChEBI" id="CHEBI:29985"/>
        <dbReference type="ChEBI" id="CHEBI:149555"/>
        <dbReference type="ChEBI" id="CHEBI:149556"/>
        <dbReference type="EC" id="3.4.17.24"/>
    </reaction>
    <physiologicalReaction direction="left-to-right" evidence="15">
        <dbReference type="Rhea" id="RHEA:63793"/>
    </physiologicalReaction>
</comment>
<dbReference type="GO" id="GO:0008270">
    <property type="term" value="F:zinc ion binding"/>
    <property type="evidence" value="ECO:0007669"/>
    <property type="project" value="InterPro"/>
</dbReference>
<dbReference type="OMA" id="KYCCYSS"/>
<dbReference type="HOGENOM" id="CLU_007523_3_1_1"/>
<name>L1I5C9_GUITC</name>
<keyword evidence="8" id="KW-0479">Metal-binding</keyword>
<evidence type="ECO:0000256" key="2">
    <source>
        <dbReference type="ARBA" id="ARBA00004123"/>
    </source>
</evidence>
<dbReference type="SUPFAM" id="SSF53187">
    <property type="entry name" value="Zn-dependent exopeptidases"/>
    <property type="match status" value="1"/>
</dbReference>
<dbReference type="InterPro" id="IPR050821">
    <property type="entry name" value="Cytosolic_carboxypeptidase"/>
</dbReference>
<dbReference type="InterPro" id="IPR034286">
    <property type="entry name" value="M14_AGBL5-like"/>
</dbReference>
<keyword evidence="10" id="KW-0862">Zinc</keyword>
<feature type="domain" description="Peptidase M14" evidence="23">
    <location>
        <begin position="151"/>
        <end position="463"/>
    </location>
</feature>
<dbReference type="KEGG" id="gtt:GUITHDRAFT_159045"/>
<evidence type="ECO:0000259" key="23">
    <source>
        <dbReference type="PROSITE" id="PS52035"/>
    </source>
</evidence>
<evidence type="ECO:0000256" key="20">
    <source>
        <dbReference type="ARBA" id="ARBA00047714"/>
    </source>
</evidence>
<evidence type="ECO:0000256" key="6">
    <source>
        <dbReference type="ARBA" id="ARBA00022490"/>
    </source>
</evidence>
<feature type="compositionally biased region" description="Basic residues" evidence="22">
    <location>
        <begin position="505"/>
        <end position="516"/>
    </location>
</feature>
<protein>
    <recommendedName>
        <fullName evidence="14">Cytosolic carboxypeptidase-like protein 5</fullName>
        <ecNumber evidence="17">3.4.17.24</ecNumber>
    </recommendedName>
    <alternativeName>
        <fullName evidence="19">ATP/GTP-binding protein-like 5</fullName>
    </alternativeName>
    <alternativeName>
        <fullName evidence="18">Protein deglutamylase CCP5</fullName>
    </alternativeName>
</protein>
<reference evidence="26" key="2">
    <citation type="submission" date="2012-11" db="EMBL/GenBank/DDBJ databases">
        <authorList>
            <person name="Kuo A."/>
            <person name="Curtis B.A."/>
            <person name="Tanifuji G."/>
            <person name="Burki F."/>
            <person name="Gruber A."/>
            <person name="Irimia M."/>
            <person name="Maruyama S."/>
            <person name="Arias M.C."/>
            <person name="Ball S.G."/>
            <person name="Gile G.H."/>
            <person name="Hirakawa Y."/>
            <person name="Hopkins J.F."/>
            <person name="Rensing S.A."/>
            <person name="Schmutz J."/>
            <person name="Symeonidi A."/>
            <person name="Elias M."/>
            <person name="Eveleigh R.J."/>
            <person name="Herman E.K."/>
            <person name="Klute M.J."/>
            <person name="Nakayama T."/>
            <person name="Obornik M."/>
            <person name="Reyes-Prieto A."/>
            <person name="Armbrust E.V."/>
            <person name="Aves S.J."/>
            <person name="Beiko R.G."/>
            <person name="Coutinho P."/>
            <person name="Dacks J.B."/>
            <person name="Durnford D.G."/>
            <person name="Fast N.M."/>
            <person name="Green B.R."/>
            <person name="Grisdale C."/>
            <person name="Hempe F."/>
            <person name="Henrissat B."/>
            <person name="Hoppner M.P."/>
            <person name="Ishida K.-I."/>
            <person name="Kim E."/>
            <person name="Koreny L."/>
            <person name="Kroth P.G."/>
            <person name="Liu Y."/>
            <person name="Malik S.-B."/>
            <person name="Maier U.G."/>
            <person name="McRose D."/>
            <person name="Mock T."/>
            <person name="Neilson J.A."/>
            <person name="Onodera N.T."/>
            <person name="Poole A.M."/>
            <person name="Pritham E.J."/>
            <person name="Richards T.A."/>
            <person name="Rocap G."/>
            <person name="Roy S.W."/>
            <person name="Sarai C."/>
            <person name="Schaack S."/>
            <person name="Shirato S."/>
            <person name="Slamovits C.H."/>
            <person name="Spencer D.F."/>
            <person name="Suzuki S."/>
            <person name="Worden A.Z."/>
            <person name="Zauner S."/>
            <person name="Barry K."/>
            <person name="Bell C."/>
            <person name="Bharti A.K."/>
            <person name="Crow J.A."/>
            <person name="Grimwood J."/>
            <person name="Kramer R."/>
            <person name="Lindquist E."/>
            <person name="Lucas S."/>
            <person name="Salamov A."/>
            <person name="McFadden G.I."/>
            <person name="Lane C.E."/>
            <person name="Keeling P.J."/>
            <person name="Gray M.W."/>
            <person name="Grigoriev I.V."/>
            <person name="Archibald J.M."/>
        </authorList>
    </citation>
    <scope>NUCLEOTIDE SEQUENCE</scope>
    <source>
        <strain evidence="26">CCMP2712</strain>
    </source>
</reference>
<dbReference type="Gene3D" id="2.60.40.3120">
    <property type="match status" value="1"/>
</dbReference>
<comment type="subcellular location">
    <subcellularLocation>
        <location evidence="3">Cytoplasm</location>
        <location evidence="3">Cytoskeleton</location>
        <location evidence="3">Spindle</location>
    </subcellularLocation>
    <subcellularLocation>
        <location evidence="4">Midbody</location>
    </subcellularLocation>
    <subcellularLocation>
        <location evidence="2">Nucleus</location>
    </subcellularLocation>
</comment>
<dbReference type="GO" id="GO:0005819">
    <property type="term" value="C:spindle"/>
    <property type="evidence" value="ECO:0007669"/>
    <property type="project" value="UniProtKB-SubCell"/>
</dbReference>
<proteinExistence type="inferred from homology"/>
<reference evidence="25" key="3">
    <citation type="submission" date="2015-06" db="UniProtKB">
        <authorList>
            <consortium name="EnsemblProtists"/>
        </authorList>
    </citation>
    <scope>IDENTIFICATION</scope>
</reference>
<evidence type="ECO:0000256" key="1">
    <source>
        <dbReference type="ARBA" id="ARBA00001947"/>
    </source>
</evidence>
<evidence type="ECO:0000256" key="4">
    <source>
        <dbReference type="ARBA" id="ARBA00004214"/>
    </source>
</evidence>
<evidence type="ECO:0000256" key="18">
    <source>
        <dbReference type="ARBA" id="ARBA00032753"/>
    </source>
</evidence>
<dbReference type="GO" id="GO:0004181">
    <property type="term" value="F:metallocarboxypeptidase activity"/>
    <property type="evidence" value="ECO:0007669"/>
    <property type="project" value="InterPro"/>
</dbReference>
<keyword evidence="7" id="KW-0645">Protease</keyword>
<evidence type="ECO:0000256" key="16">
    <source>
        <dbReference type="ARBA" id="ARBA00024627"/>
    </source>
</evidence>
<dbReference type="PaxDb" id="55529-EKX31473"/>
<dbReference type="EnsemblProtists" id="EKX31473">
    <property type="protein sequence ID" value="EKX31473"/>
    <property type="gene ID" value="GUITHDRAFT_159045"/>
</dbReference>
<comment type="catalytic activity">
    <reaction evidence="16">
        <text>C-terminal L-alpha-aminoacyl-L-glutamyl-[tubulin] + H2O = C-terminal L-alpha-aminoacyl-[tubulin] + L-glutamate</text>
        <dbReference type="Rhea" id="RHEA:63796"/>
        <dbReference type="Rhea" id="RHEA-COMP:16436"/>
        <dbReference type="Rhea" id="RHEA-COMP:16437"/>
        <dbReference type="ChEBI" id="CHEBI:15377"/>
        <dbReference type="ChEBI" id="CHEBI:29985"/>
        <dbReference type="ChEBI" id="CHEBI:90782"/>
        <dbReference type="ChEBI" id="CHEBI:149556"/>
        <dbReference type="EC" id="3.4.17.24"/>
    </reaction>
    <physiologicalReaction direction="left-to-right" evidence="16">
        <dbReference type="Rhea" id="RHEA:63797"/>
    </physiologicalReaction>
</comment>
<evidence type="ECO:0000313" key="26">
    <source>
        <dbReference type="Proteomes" id="UP000011087"/>
    </source>
</evidence>
<keyword evidence="11" id="KW-0482">Metalloprotease</keyword>
<dbReference type="OrthoDB" id="10253041at2759"/>
<dbReference type="Pfam" id="PF18027">
    <property type="entry name" value="Pepdidase_M14_N"/>
    <property type="match status" value="1"/>
</dbReference>
<evidence type="ECO:0000313" key="24">
    <source>
        <dbReference type="EMBL" id="EKX31473.1"/>
    </source>
</evidence>
<keyword evidence="9" id="KW-0378">Hydrolase</keyword>
<dbReference type="Pfam" id="PF00246">
    <property type="entry name" value="Peptidase_M14"/>
    <property type="match status" value="1"/>
</dbReference>
<keyword evidence="12" id="KW-0206">Cytoskeleton</keyword>
<organism evidence="24">
    <name type="scientific">Guillardia theta (strain CCMP2712)</name>
    <name type="common">Cryptophyte</name>
    <dbReference type="NCBI Taxonomy" id="905079"/>
    <lineage>
        <taxon>Eukaryota</taxon>
        <taxon>Cryptophyceae</taxon>
        <taxon>Pyrenomonadales</taxon>
        <taxon>Geminigeraceae</taxon>
        <taxon>Guillardia</taxon>
    </lineage>
</organism>
<comment type="cofactor">
    <cofactor evidence="1">
        <name>Zn(2+)</name>
        <dbReference type="ChEBI" id="CHEBI:29105"/>
    </cofactor>
</comment>
<evidence type="ECO:0000256" key="11">
    <source>
        <dbReference type="ARBA" id="ARBA00023049"/>
    </source>
</evidence>
<dbReference type="Gene3D" id="3.40.630.10">
    <property type="entry name" value="Zn peptidases"/>
    <property type="match status" value="1"/>
</dbReference>
<evidence type="ECO:0000313" key="25">
    <source>
        <dbReference type="EnsemblProtists" id="EKX31473"/>
    </source>
</evidence>
<evidence type="ECO:0000256" key="14">
    <source>
        <dbReference type="ARBA" id="ARBA00024141"/>
    </source>
</evidence>
<evidence type="ECO:0000256" key="10">
    <source>
        <dbReference type="ARBA" id="ARBA00022833"/>
    </source>
</evidence>
<keyword evidence="6" id="KW-0963">Cytoplasm</keyword>
<dbReference type="CDD" id="cd06236">
    <property type="entry name" value="M14_AGBL5_like"/>
    <property type="match status" value="1"/>
</dbReference>
<accession>L1I5C9</accession>
<dbReference type="PROSITE" id="PS52035">
    <property type="entry name" value="PEPTIDASE_M14"/>
    <property type="match status" value="1"/>
</dbReference>
<dbReference type="EC" id="3.4.17.24" evidence="17"/>
<dbReference type="GO" id="GO:0030496">
    <property type="term" value="C:midbody"/>
    <property type="evidence" value="ECO:0007669"/>
    <property type="project" value="UniProtKB-SubCell"/>
</dbReference>
<keyword evidence="26" id="KW-1185">Reference proteome</keyword>
<dbReference type="InterPro" id="IPR040626">
    <property type="entry name" value="Pepdidase_M14_N"/>
</dbReference>
<evidence type="ECO:0000256" key="12">
    <source>
        <dbReference type="ARBA" id="ARBA00023212"/>
    </source>
</evidence>
<dbReference type="PANTHER" id="PTHR12756">
    <property type="entry name" value="CYTOSOLIC CARBOXYPEPTIDASE"/>
    <property type="match status" value="1"/>
</dbReference>
<comment type="caution">
    <text evidence="21">Lacks conserved residue(s) required for the propagation of feature annotation.</text>
</comment>
<evidence type="ECO:0000256" key="17">
    <source>
        <dbReference type="ARBA" id="ARBA00026108"/>
    </source>
</evidence>
<feature type="region of interest" description="Disordered" evidence="22">
    <location>
        <begin position="490"/>
        <end position="526"/>
    </location>
</feature>
<comment type="catalytic activity">
    <reaction evidence="20">
        <text>gamma-L-glutamyl-L-glutamyl-[protein] + H2O = L-glutamyl-[protein] + L-glutamate</text>
        <dbReference type="Rhea" id="RHEA:60152"/>
        <dbReference type="Rhea" id="RHEA-COMP:10208"/>
        <dbReference type="Rhea" id="RHEA-COMP:15517"/>
        <dbReference type="ChEBI" id="CHEBI:15377"/>
        <dbReference type="ChEBI" id="CHEBI:29973"/>
        <dbReference type="ChEBI" id="CHEBI:29985"/>
        <dbReference type="ChEBI" id="CHEBI:143622"/>
    </reaction>
    <physiologicalReaction direction="left-to-right" evidence="20">
        <dbReference type="Rhea" id="RHEA:60153"/>
    </physiologicalReaction>
</comment>
<evidence type="ECO:0000256" key="5">
    <source>
        <dbReference type="ARBA" id="ARBA00005988"/>
    </source>
</evidence>
<evidence type="ECO:0000256" key="15">
    <source>
        <dbReference type="ARBA" id="ARBA00024524"/>
    </source>
</evidence>
<dbReference type="EMBL" id="JH993275">
    <property type="protein sequence ID" value="EKX31473.1"/>
    <property type="molecule type" value="Genomic_DNA"/>
</dbReference>
<evidence type="ECO:0000256" key="3">
    <source>
        <dbReference type="ARBA" id="ARBA00004186"/>
    </source>
</evidence>
<evidence type="ECO:0000256" key="21">
    <source>
        <dbReference type="PROSITE-ProRule" id="PRU01379"/>
    </source>
</evidence>
<dbReference type="eggNOG" id="KOG3641">
    <property type="taxonomic scope" value="Eukaryota"/>
</dbReference>
<keyword evidence="13" id="KW-0539">Nucleus</keyword>
<evidence type="ECO:0000256" key="9">
    <source>
        <dbReference type="ARBA" id="ARBA00022801"/>
    </source>
</evidence>
<dbReference type="RefSeq" id="XP_005818453.1">
    <property type="nucleotide sequence ID" value="XM_005818396.1"/>
</dbReference>
<dbReference type="GO" id="GO:0006508">
    <property type="term" value="P:proteolysis"/>
    <property type="evidence" value="ECO:0007669"/>
    <property type="project" value="UniProtKB-KW"/>
</dbReference>
<evidence type="ECO:0000256" key="7">
    <source>
        <dbReference type="ARBA" id="ARBA00022670"/>
    </source>
</evidence>
<comment type="similarity">
    <text evidence="5 21">Belongs to the peptidase M14 family.</text>
</comment>
<feature type="region of interest" description="Disordered" evidence="22">
    <location>
        <begin position="418"/>
        <end position="439"/>
    </location>
</feature>
<dbReference type="GeneID" id="17288199"/>
<dbReference type="PANTHER" id="PTHR12756:SF12">
    <property type="entry name" value="CYTOSOLIC CARBOXYPEPTIDASE-LIKE PROTEIN 5"/>
    <property type="match status" value="1"/>
</dbReference>
<dbReference type="InterPro" id="IPR000834">
    <property type="entry name" value="Peptidase_M14"/>
</dbReference>
<reference evidence="24 26" key="1">
    <citation type="journal article" date="2012" name="Nature">
        <title>Algal genomes reveal evolutionary mosaicism and the fate of nucleomorphs.</title>
        <authorList>
            <consortium name="DOE Joint Genome Institute"/>
            <person name="Curtis B.A."/>
            <person name="Tanifuji G."/>
            <person name="Burki F."/>
            <person name="Gruber A."/>
            <person name="Irimia M."/>
            <person name="Maruyama S."/>
            <person name="Arias M.C."/>
            <person name="Ball S.G."/>
            <person name="Gile G.H."/>
            <person name="Hirakawa Y."/>
            <person name="Hopkins J.F."/>
            <person name="Kuo A."/>
            <person name="Rensing S.A."/>
            <person name="Schmutz J."/>
            <person name="Symeonidi A."/>
            <person name="Elias M."/>
            <person name="Eveleigh R.J."/>
            <person name="Herman E.K."/>
            <person name="Klute M.J."/>
            <person name="Nakayama T."/>
            <person name="Obornik M."/>
            <person name="Reyes-Prieto A."/>
            <person name="Armbrust E.V."/>
            <person name="Aves S.J."/>
            <person name="Beiko R.G."/>
            <person name="Coutinho P."/>
            <person name="Dacks J.B."/>
            <person name="Durnford D.G."/>
            <person name="Fast N.M."/>
            <person name="Green B.R."/>
            <person name="Grisdale C.J."/>
            <person name="Hempel F."/>
            <person name="Henrissat B."/>
            <person name="Hoppner M.P."/>
            <person name="Ishida K."/>
            <person name="Kim E."/>
            <person name="Koreny L."/>
            <person name="Kroth P.G."/>
            <person name="Liu Y."/>
            <person name="Malik S.B."/>
            <person name="Maier U.G."/>
            <person name="McRose D."/>
            <person name="Mock T."/>
            <person name="Neilson J.A."/>
            <person name="Onodera N.T."/>
            <person name="Poole A.M."/>
            <person name="Pritham E.J."/>
            <person name="Richards T.A."/>
            <person name="Rocap G."/>
            <person name="Roy S.W."/>
            <person name="Sarai C."/>
            <person name="Schaack S."/>
            <person name="Shirato S."/>
            <person name="Slamovits C.H."/>
            <person name="Spencer D.F."/>
            <person name="Suzuki S."/>
            <person name="Worden A.Z."/>
            <person name="Zauner S."/>
            <person name="Barry K."/>
            <person name="Bell C."/>
            <person name="Bharti A.K."/>
            <person name="Crow J.A."/>
            <person name="Grimwood J."/>
            <person name="Kramer R."/>
            <person name="Lindquist E."/>
            <person name="Lucas S."/>
            <person name="Salamov A."/>
            <person name="McFadden G.I."/>
            <person name="Lane C.E."/>
            <person name="Keeling P.J."/>
            <person name="Gray M.W."/>
            <person name="Grigoriev I.V."/>
            <person name="Archibald J.M."/>
        </authorList>
    </citation>
    <scope>NUCLEOTIDE SEQUENCE</scope>
    <source>
        <strain evidence="24 26">CCMP2712</strain>
    </source>
</reference>
<evidence type="ECO:0000256" key="13">
    <source>
        <dbReference type="ARBA" id="ARBA00023242"/>
    </source>
</evidence>
<dbReference type="GO" id="GO:0005634">
    <property type="term" value="C:nucleus"/>
    <property type="evidence" value="ECO:0007669"/>
    <property type="project" value="UniProtKB-SubCell"/>
</dbReference>
<dbReference type="AlphaFoldDB" id="L1I5C9"/>
<dbReference type="Proteomes" id="UP000011087">
    <property type="component" value="Unassembled WGS sequence"/>
</dbReference>